<dbReference type="InterPro" id="IPR016785">
    <property type="entry name" value="ComGD"/>
</dbReference>
<comment type="caution">
    <text evidence="3">The sequence shown here is derived from an EMBL/GenBank/DDBJ whole genome shotgun (WGS) entry which is preliminary data.</text>
</comment>
<evidence type="ECO:0000313" key="3">
    <source>
        <dbReference type="EMBL" id="PNZ66142.1"/>
    </source>
</evidence>
<dbReference type="Proteomes" id="UP000242470">
    <property type="component" value="Unassembled WGS sequence"/>
</dbReference>
<dbReference type="PIRSF" id="PIRSF021292">
    <property type="entry name" value="Competence_ComGD"/>
    <property type="match status" value="1"/>
</dbReference>
<keyword evidence="1" id="KW-0812">Transmembrane</keyword>
<evidence type="ECO:0000313" key="4">
    <source>
        <dbReference type="Proteomes" id="UP000242470"/>
    </source>
</evidence>
<gene>
    <name evidence="2" type="primary">comGD</name>
    <name evidence="3" type="ORF">CD158_09495</name>
    <name evidence="2" type="ORF">QYH67_03505</name>
</gene>
<dbReference type="EMBL" id="JAUHQC010000006">
    <property type="protein sequence ID" value="MDN4532655.1"/>
    <property type="molecule type" value="Genomic_DNA"/>
</dbReference>
<proteinExistence type="predicted"/>
<dbReference type="GeneID" id="64982160"/>
<feature type="transmembrane region" description="Helical" evidence="1">
    <location>
        <begin position="6"/>
        <end position="27"/>
    </location>
</feature>
<dbReference type="Proteomes" id="UP001171687">
    <property type="component" value="Unassembled WGS sequence"/>
</dbReference>
<dbReference type="EMBL" id="PPQW01000072">
    <property type="protein sequence ID" value="PNZ66142.1"/>
    <property type="molecule type" value="Genomic_DNA"/>
</dbReference>
<dbReference type="GO" id="GO:0030420">
    <property type="term" value="P:establishment of competence for transformation"/>
    <property type="evidence" value="ECO:0007669"/>
    <property type="project" value="InterPro"/>
</dbReference>
<reference evidence="2" key="2">
    <citation type="submission" date="2023-07" db="EMBL/GenBank/DDBJ databases">
        <title>Evaluation of the beneficial properties of pineapple isolates.</title>
        <authorList>
            <person name="Adefiranye O."/>
        </authorList>
    </citation>
    <scope>NUCLEOTIDE SEQUENCE</scope>
    <source>
        <strain evidence="2">PAPLE_T1</strain>
    </source>
</reference>
<organism evidence="3 4">
    <name type="scientific">Staphylococcus auricularis</name>
    <dbReference type="NCBI Taxonomy" id="29379"/>
    <lineage>
        <taxon>Bacteria</taxon>
        <taxon>Bacillati</taxon>
        <taxon>Bacillota</taxon>
        <taxon>Bacilli</taxon>
        <taxon>Bacillales</taxon>
        <taxon>Staphylococcaceae</taxon>
        <taxon>Staphylococcus</taxon>
    </lineage>
</organism>
<name>A0AAP8TSI6_9STAP</name>
<dbReference type="AlphaFoldDB" id="A0AAP8TSI6"/>
<dbReference type="RefSeq" id="WP_059107293.1">
    <property type="nucleotide sequence ID" value="NZ_AP024589.1"/>
</dbReference>
<dbReference type="NCBIfam" id="NF040982">
    <property type="entry name" value="ComGD"/>
    <property type="match status" value="1"/>
</dbReference>
<evidence type="ECO:0000256" key="1">
    <source>
        <dbReference type="SAM" id="Phobius"/>
    </source>
</evidence>
<reference evidence="3 4" key="1">
    <citation type="submission" date="2017-08" db="EMBL/GenBank/DDBJ databases">
        <title>Draft genome sequences of 64 type strains of genus Staph aureus.</title>
        <authorList>
            <person name="Cole K."/>
            <person name="Golubchik T."/>
            <person name="Russell J."/>
            <person name="Foster D."/>
            <person name="Llewelyn M."/>
            <person name="Wilson D."/>
            <person name="Crook D."/>
            <person name="Paul J."/>
        </authorList>
    </citation>
    <scope>NUCLEOTIDE SEQUENCE [LARGE SCALE GENOMIC DNA]</scope>
    <source>
        <strain evidence="3 4">NCTC 12101</strain>
    </source>
</reference>
<keyword evidence="1" id="KW-0472">Membrane</keyword>
<evidence type="ECO:0000313" key="2">
    <source>
        <dbReference type="EMBL" id="MDN4532655.1"/>
    </source>
</evidence>
<accession>A0AAP8TSI6</accession>
<protein>
    <submittedName>
        <fullName evidence="3">Competence protein</fullName>
    </submittedName>
    <submittedName>
        <fullName evidence="2">Competence type IV pilus minor pilin ComGD</fullName>
    </submittedName>
</protein>
<keyword evidence="1" id="KW-1133">Transmembrane helix</keyword>
<sequence>MLLKQVPAFTYIEMLFVLSIISILLIIQMSAPWQKEVYASDEYTLNRLISQFNYYKAKAIKEEQTIILLFLKGKGHIQIKQQDGKKVAPISLNKGHINPKTNVRYISFDKMGHINQFGSLYLSFHDRQYRIIFYIEKGRLRYEKV</sequence>